<proteinExistence type="predicted"/>
<dbReference type="PANTHER" id="PTHR15048:SF0">
    <property type="entry name" value="STARCH-BINDING DOMAIN-CONTAINING PROTEIN 1"/>
    <property type="match status" value="1"/>
</dbReference>
<dbReference type="SUPFAM" id="SSF49452">
    <property type="entry name" value="Starch-binding domain-like"/>
    <property type="match status" value="1"/>
</dbReference>
<evidence type="ECO:0000313" key="2">
    <source>
        <dbReference type="EMBL" id="CAJ1381637.1"/>
    </source>
</evidence>
<dbReference type="PANTHER" id="PTHR15048">
    <property type="entry name" value="STARCH-BINDING DOMAIN-CONTAINING PROTEIN 1"/>
    <property type="match status" value="1"/>
</dbReference>
<comment type="caution">
    <text evidence="2">The sequence shown here is derived from an EMBL/GenBank/DDBJ whole genome shotgun (WGS) entry which is preliminary data.</text>
</comment>
<dbReference type="InterPro" id="IPR013783">
    <property type="entry name" value="Ig-like_fold"/>
</dbReference>
<dbReference type="Proteomes" id="UP001178507">
    <property type="component" value="Unassembled WGS sequence"/>
</dbReference>
<reference evidence="2" key="1">
    <citation type="submission" date="2023-08" db="EMBL/GenBank/DDBJ databases">
        <authorList>
            <person name="Chen Y."/>
            <person name="Shah S."/>
            <person name="Dougan E. K."/>
            <person name="Thang M."/>
            <person name="Chan C."/>
        </authorList>
    </citation>
    <scope>NUCLEOTIDE SEQUENCE</scope>
</reference>
<dbReference type="PROSITE" id="PS51166">
    <property type="entry name" value="CBM20"/>
    <property type="match status" value="1"/>
</dbReference>
<protein>
    <recommendedName>
        <fullName evidence="1">CBM20 domain-containing protein</fullName>
    </recommendedName>
</protein>
<name>A0AA36I6I5_9DINO</name>
<organism evidence="2 3">
    <name type="scientific">Effrenium voratum</name>
    <dbReference type="NCBI Taxonomy" id="2562239"/>
    <lineage>
        <taxon>Eukaryota</taxon>
        <taxon>Sar</taxon>
        <taxon>Alveolata</taxon>
        <taxon>Dinophyceae</taxon>
        <taxon>Suessiales</taxon>
        <taxon>Symbiodiniaceae</taxon>
        <taxon>Effrenium</taxon>
    </lineage>
</organism>
<dbReference type="AlphaFoldDB" id="A0AA36I6I5"/>
<dbReference type="InterPro" id="IPR002044">
    <property type="entry name" value="CBM20"/>
</dbReference>
<keyword evidence="3" id="KW-1185">Reference proteome</keyword>
<dbReference type="GO" id="GO:0016020">
    <property type="term" value="C:membrane"/>
    <property type="evidence" value="ECO:0007669"/>
    <property type="project" value="TreeGrafter"/>
</dbReference>
<dbReference type="GO" id="GO:2001070">
    <property type="term" value="F:starch binding"/>
    <property type="evidence" value="ECO:0007669"/>
    <property type="project" value="InterPro"/>
</dbReference>
<feature type="domain" description="CBM20" evidence="1">
    <location>
        <begin position="1"/>
        <end position="105"/>
    </location>
</feature>
<dbReference type="Pfam" id="PF00686">
    <property type="entry name" value="CBM_20"/>
    <property type="match status" value="1"/>
</dbReference>
<evidence type="ECO:0000259" key="1">
    <source>
        <dbReference type="PROSITE" id="PS51166"/>
    </source>
</evidence>
<dbReference type="InterPro" id="IPR013784">
    <property type="entry name" value="Carb-bd-like_fold"/>
</dbReference>
<gene>
    <name evidence="2" type="ORF">EVOR1521_LOCUS9257</name>
</gene>
<feature type="non-terminal residue" evidence="2">
    <location>
        <position position="105"/>
    </location>
</feature>
<accession>A0AA36I6I5</accession>
<dbReference type="Gene3D" id="2.60.40.10">
    <property type="entry name" value="Immunoglobulins"/>
    <property type="match status" value="1"/>
</dbReference>
<dbReference type="CDD" id="cd05467">
    <property type="entry name" value="CBM20"/>
    <property type="match status" value="1"/>
</dbReference>
<dbReference type="EMBL" id="CAUJNA010000826">
    <property type="protein sequence ID" value="CAJ1381637.1"/>
    <property type="molecule type" value="Genomic_DNA"/>
</dbReference>
<evidence type="ECO:0000313" key="3">
    <source>
        <dbReference type="Proteomes" id="UP001178507"/>
    </source>
</evidence>
<dbReference type="SMART" id="SM01065">
    <property type="entry name" value="CBM_2"/>
    <property type="match status" value="1"/>
</dbReference>
<sequence length="105" mass="11665">MLCQIFTVKSETHFGQTTKIIGSDPTPPWQRMGGWCVDKAMPLTTDASTYPLWVGEAELDITEGQSLEYKFVKVQPDGNVVWEPGNNRLLRFDNGEMFSAVGPVG</sequence>